<reference evidence="1" key="1">
    <citation type="journal article" date="2015" name="Nature">
        <title>Complex archaea that bridge the gap between prokaryotes and eukaryotes.</title>
        <authorList>
            <person name="Spang A."/>
            <person name="Saw J.H."/>
            <person name="Jorgensen S.L."/>
            <person name="Zaremba-Niedzwiedzka K."/>
            <person name="Martijn J."/>
            <person name="Lind A.E."/>
            <person name="van Eijk R."/>
            <person name="Schleper C."/>
            <person name="Guy L."/>
            <person name="Ettema T.J."/>
        </authorList>
    </citation>
    <scope>NUCLEOTIDE SEQUENCE</scope>
</reference>
<dbReference type="AlphaFoldDB" id="A0A0F9VJQ8"/>
<evidence type="ECO:0000313" key="1">
    <source>
        <dbReference type="EMBL" id="KKN66083.1"/>
    </source>
</evidence>
<evidence type="ECO:0008006" key="2">
    <source>
        <dbReference type="Google" id="ProtNLM"/>
    </source>
</evidence>
<protein>
    <recommendedName>
        <fullName evidence="2">Recombination endonuclease VII</fullName>
    </recommendedName>
</protein>
<dbReference type="Gene3D" id="3.40.1800.10">
    <property type="entry name" value="His-Me finger endonucleases"/>
    <property type="match status" value="1"/>
</dbReference>
<dbReference type="EMBL" id="LAZR01000511">
    <property type="protein sequence ID" value="KKN66083.1"/>
    <property type="molecule type" value="Genomic_DNA"/>
</dbReference>
<dbReference type="InterPro" id="IPR038563">
    <property type="entry name" value="Endonuclease_7_sf"/>
</dbReference>
<sequence length="94" mass="10848">MKEKSGRKKYKREWNFKKKYNLTLKQHRQMYIGQNGCCAICEKAVSLDKIDVDHDHKTGKVRGLLCRGCNLSLGHFGDNPQILFNAIRHLQASS</sequence>
<dbReference type="InterPro" id="IPR004211">
    <property type="entry name" value="Endonuclease_7"/>
</dbReference>
<organism evidence="1">
    <name type="scientific">marine sediment metagenome</name>
    <dbReference type="NCBI Taxonomy" id="412755"/>
    <lineage>
        <taxon>unclassified sequences</taxon>
        <taxon>metagenomes</taxon>
        <taxon>ecological metagenomes</taxon>
    </lineage>
</organism>
<dbReference type="InterPro" id="IPR044925">
    <property type="entry name" value="His-Me_finger_sf"/>
</dbReference>
<gene>
    <name evidence="1" type="ORF">LCGC14_0475610</name>
</gene>
<dbReference type="Pfam" id="PF02945">
    <property type="entry name" value="Endonuclease_7"/>
    <property type="match status" value="1"/>
</dbReference>
<comment type="caution">
    <text evidence="1">The sequence shown here is derived from an EMBL/GenBank/DDBJ whole genome shotgun (WGS) entry which is preliminary data.</text>
</comment>
<proteinExistence type="predicted"/>
<accession>A0A0F9VJQ8</accession>
<name>A0A0F9VJQ8_9ZZZZ</name>
<dbReference type="SUPFAM" id="SSF54060">
    <property type="entry name" value="His-Me finger endonucleases"/>
    <property type="match status" value="1"/>
</dbReference>